<dbReference type="EMBL" id="VBAK01000115">
    <property type="protein sequence ID" value="TMI90072.1"/>
    <property type="molecule type" value="Genomic_DNA"/>
</dbReference>
<organism evidence="1 2">
    <name type="scientific">Candidatus Segetimicrobium genomatis</name>
    <dbReference type="NCBI Taxonomy" id="2569760"/>
    <lineage>
        <taxon>Bacteria</taxon>
        <taxon>Bacillati</taxon>
        <taxon>Candidatus Sysuimicrobiota</taxon>
        <taxon>Candidatus Sysuimicrobiia</taxon>
        <taxon>Candidatus Sysuimicrobiales</taxon>
        <taxon>Candidatus Segetimicrobiaceae</taxon>
        <taxon>Candidatus Segetimicrobium</taxon>
    </lineage>
</organism>
<name>A0A537K3J7_9BACT</name>
<gene>
    <name evidence="1" type="ORF">E6H00_07720</name>
</gene>
<dbReference type="Proteomes" id="UP000318509">
    <property type="component" value="Unassembled WGS sequence"/>
</dbReference>
<accession>A0A537K3J7</accession>
<comment type="caution">
    <text evidence="1">The sequence shown here is derived from an EMBL/GenBank/DDBJ whole genome shotgun (WGS) entry which is preliminary data.</text>
</comment>
<dbReference type="AlphaFoldDB" id="A0A537K3J7"/>
<protein>
    <submittedName>
        <fullName evidence="1">Uncharacterized protein</fullName>
    </submittedName>
</protein>
<proteinExistence type="predicted"/>
<evidence type="ECO:0000313" key="2">
    <source>
        <dbReference type="Proteomes" id="UP000318509"/>
    </source>
</evidence>
<reference evidence="1 2" key="1">
    <citation type="journal article" date="2019" name="Nat. Microbiol.">
        <title>Mediterranean grassland soil C-N compound turnover is dependent on rainfall and depth, and is mediated by genomically divergent microorganisms.</title>
        <authorList>
            <person name="Diamond S."/>
            <person name="Andeer P.F."/>
            <person name="Li Z."/>
            <person name="Crits-Christoph A."/>
            <person name="Burstein D."/>
            <person name="Anantharaman K."/>
            <person name="Lane K.R."/>
            <person name="Thomas B.C."/>
            <person name="Pan C."/>
            <person name="Northen T.R."/>
            <person name="Banfield J.F."/>
        </authorList>
    </citation>
    <scope>NUCLEOTIDE SEQUENCE [LARGE SCALE GENOMIC DNA]</scope>
    <source>
        <strain evidence="1">NP_3</strain>
    </source>
</reference>
<sequence length="94" mass="10453">MLERLDGAAGKIKEGEPSSRLFAFFLGHPEEVVEVGHAGDHRRHAVLTSSYLDRRLGPKVIAPLLGLKGAFDNDDPVRRNPLRNLRRVAQPPLH</sequence>
<evidence type="ECO:0000313" key="1">
    <source>
        <dbReference type="EMBL" id="TMI90072.1"/>
    </source>
</evidence>